<dbReference type="Proteomes" id="UP000612893">
    <property type="component" value="Unassembled WGS sequence"/>
</dbReference>
<evidence type="ECO:0000313" key="2">
    <source>
        <dbReference type="Proteomes" id="UP000612893"/>
    </source>
</evidence>
<dbReference type="AlphaFoldDB" id="A0A934K2P4"/>
<protein>
    <submittedName>
        <fullName evidence="1">MBL fold metallo-hydrolase</fullName>
    </submittedName>
</protein>
<dbReference type="SUPFAM" id="SSF56281">
    <property type="entry name" value="Metallo-hydrolase/oxidoreductase"/>
    <property type="match status" value="1"/>
</dbReference>
<dbReference type="Pfam" id="PF13483">
    <property type="entry name" value="Lactamase_B_3"/>
    <property type="match status" value="1"/>
</dbReference>
<evidence type="ECO:0000313" key="1">
    <source>
        <dbReference type="EMBL" id="MBJ7597355.1"/>
    </source>
</evidence>
<dbReference type="InterPro" id="IPR036866">
    <property type="entry name" value="RibonucZ/Hydroxyglut_hydro"/>
</dbReference>
<comment type="caution">
    <text evidence="1">The sequence shown here is derived from an EMBL/GenBank/DDBJ whole genome shotgun (WGS) entry which is preliminary data.</text>
</comment>
<keyword evidence="2" id="KW-1185">Reference proteome</keyword>
<gene>
    <name evidence="1" type="ORF">JF922_04635</name>
</gene>
<reference evidence="1" key="1">
    <citation type="submission" date="2020-10" db="EMBL/GenBank/DDBJ databases">
        <title>Ca. Dormibacterota MAGs.</title>
        <authorList>
            <person name="Montgomery K."/>
        </authorList>
    </citation>
    <scope>NUCLEOTIDE SEQUENCE [LARGE SCALE GENOMIC DNA]</scope>
    <source>
        <strain evidence="1">SC8812_S17_10</strain>
    </source>
</reference>
<dbReference type="PANTHER" id="PTHR39189:SF1">
    <property type="entry name" value="UPF0173 METAL-DEPENDENT HYDROLASE YTKL"/>
    <property type="match status" value="1"/>
</dbReference>
<dbReference type="PANTHER" id="PTHR39189">
    <property type="entry name" value="UPF0173 METAL-DEPENDENT HYDROLASE YTKL"/>
    <property type="match status" value="1"/>
</dbReference>
<organism evidence="1 2">
    <name type="scientific">Candidatus Nephthysia bennettiae</name>
    <dbReference type="NCBI Taxonomy" id="3127016"/>
    <lineage>
        <taxon>Bacteria</taxon>
        <taxon>Bacillati</taxon>
        <taxon>Candidatus Dormiibacterota</taxon>
        <taxon>Candidatus Dormibacteria</taxon>
        <taxon>Candidatus Dormibacterales</taxon>
        <taxon>Candidatus Dormibacteraceae</taxon>
        <taxon>Candidatus Nephthysia</taxon>
    </lineage>
</organism>
<proteinExistence type="predicted"/>
<name>A0A934K2P4_9BACT</name>
<dbReference type="EMBL" id="JAEKNR010000057">
    <property type="protein sequence ID" value="MBJ7597355.1"/>
    <property type="molecule type" value="Genomic_DNA"/>
</dbReference>
<dbReference type="Gene3D" id="3.60.15.10">
    <property type="entry name" value="Ribonuclease Z/Hydroxyacylglutathione hydrolase-like"/>
    <property type="match status" value="1"/>
</dbReference>
<accession>A0A934K2P4</accession>
<dbReference type="RefSeq" id="WP_338199512.1">
    <property type="nucleotide sequence ID" value="NZ_JAEKNR010000057.1"/>
</dbReference>
<sequence>MDLTWLGHGCFRLRGRAAAVVTDPYPPSLGPKLPKLEADLVTISHQHENHSYAQAVVKEPYVVRGPGEYEVAGVTVTGLPTFHDASQGSVHGRNMVCVIELDEVRVCHLGDLGHPLAADMLEALGNIDVLLVPVGGGNTLDAAGAAEVVRQVEPRVVIPMHYALPALKTELAPVERFLKEMGVTEAEPQPRLTVQPSSTEGETRVVVLEPRAESSRIRCSP</sequence>